<accession>A0A5E4SN07</accession>
<dbReference type="AlphaFoldDB" id="A0A5E4SN07"/>
<proteinExistence type="predicted"/>
<organism evidence="1 2">
    <name type="scientific">Pandoraea aquatica</name>
    <dbReference type="NCBI Taxonomy" id="2508290"/>
    <lineage>
        <taxon>Bacteria</taxon>
        <taxon>Pseudomonadati</taxon>
        <taxon>Pseudomonadota</taxon>
        <taxon>Betaproteobacteria</taxon>
        <taxon>Burkholderiales</taxon>
        <taxon>Burkholderiaceae</taxon>
        <taxon>Pandoraea</taxon>
    </lineage>
</organism>
<reference evidence="1 2" key="1">
    <citation type="submission" date="2019-08" db="EMBL/GenBank/DDBJ databases">
        <authorList>
            <person name="Peeters C."/>
        </authorList>
    </citation>
    <scope>NUCLEOTIDE SEQUENCE [LARGE SCALE GENOMIC DNA]</scope>
    <source>
        <strain evidence="1 2">LMG 31011</strain>
    </source>
</reference>
<evidence type="ECO:0000313" key="2">
    <source>
        <dbReference type="Proteomes" id="UP000366819"/>
    </source>
</evidence>
<dbReference type="OrthoDB" id="8815817at2"/>
<dbReference type="RefSeq" id="WP_150574580.1">
    <property type="nucleotide sequence ID" value="NZ_CABPSN010000001.1"/>
</dbReference>
<gene>
    <name evidence="1" type="ORF">PAQ31011_00834</name>
</gene>
<keyword evidence="2" id="KW-1185">Reference proteome</keyword>
<dbReference type="Proteomes" id="UP000366819">
    <property type="component" value="Unassembled WGS sequence"/>
</dbReference>
<evidence type="ECO:0000313" key="1">
    <source>
        <dbReference type="EMBL" id="VVD75259.1"/>
    </source>
</evidence>
<dbReference type="EMBL" id="CABPSN010000001">
    <property type="protein sequence ID" value="VVD75259.1"/>
    <property type="molecule type" value="Genomic_DNA"/>
</dbReference>
<protein>
    <submittedName>
        <fullName evidence="1">Uncharacterized protein</fullName>
    </submittedName>
</protein>
<name>A0A5E4SN07_9BURK</name>
<sequence length="68" mass="7591">MATWNVLVDRHPTSIYLGQVNEDTEELARCAALHKFGMSEDEYFDALNHGEEFPCGISPGDDFSVSRA</sequence>